<keyword evidence="6 7" id="KW-0472">Membrane</keyword>
<dbReference type="Proteomes" id="UP000524237">
    <property type="component" value="Unassembled WGS sequence"/>
</dbReference>
<organism evidence="8 9">
    <name type="scientific">Alpinimonas psychrophila</name>
    <dbReference type="NCBI Taxonomy" id="748908"/>
    <lineage>
        <taxon>Bacteria</taxon>
        <taxon>Bacillati</taxon>
        <taxon>Actinomycetota</taxon>
        <taxon>Actinomycetes</taxon>
        <taxon>Micrococcales</taxon>
        <taxon>Microbacteriaceae</taxon>
        <taxon>Alpinimonas</taxon>
    </lineage>
</organism>
<dbReference type="CDD" id="cd06173">
    <property type="entry name" value="MFS_MefA_like"/>
    <property type="match status" value="1"/>
</dbReference>
<evidence type="ECO:0000256" key="1">
    <source>
        <dbReference type="ARBA" id="ARBA00004429"/>
    </source>
</evidence>
<evidence type="ECO:0000256" key="6">
    <source>
        <dbReference type="ARBA" id="ARBA00023136"/>
    </source>
</evidence>
<dbReference type="PANTHER" id="PTHR23513">
    <property type="entry name" value="INTEGRAL MEMBRANE EFFLUX PROTEIN-RELATED"/>
    <property type="match status" value="1"/>
</dbReference>
<dbReference type="SUPFAM" id="SSF103473">
    <property type="entry name" value="MFS general substrate transporter"/>
    <property type="match status" value="1"/>
</dbReference>
<keyword evidence="9" id="KW-1185">Reference proteome</keyword>
<keyword evidence="4 7" id="KW-0812">Transmembrane</keyword>
<sequence>MSEAKRRFVDLAPLRASPAFARLWIGATLSGIGAQMTIMAVGLQIFDITHNTFLVGLVGGIALIPMLFAGPWGGMLADSMDRRTVILGAITVLWLSTLGLVILSAIDATQRTSGGHVEIWPFYVFTTINAMAYIISGAARTAVYPRILDLNLVPRANALSGISMGVQYTVGPALAGVLVATAGFSAAFTVDLALALAGFFGVVTLPKIPPLHDAVAKGWGGIKQGLAFLRTAPNIRMSFIVDIVAMSLGRPYAVLPAVAATVIGGGPATVGVLTAAAALGTFSTSLLSGPVAHINRYGLAIGRAITIYGAFIAAFGAVVLAGILGAFGDVGNDWAHVSWLGLTLSALCFFGMGASDEVSAIFRSTILLTAAPDEMRGRLQGVFYAVVAGGPRIGDFYTGLLAVSIALWAPALIGGIAIMVVITYLLHTNHRFRNYDNRHPEL</sequence>
<feature type="transmembrane region" description="Helical" evidence="7">
    <location>
        <begin position="304"/>
        <end position="328"/>
    </location>
</feature>
<feature type="transmembrane region" description="Helical" evidence="7">
    <location>
        <begin position="85"/>
        <end position="106"/>
    </location>
</feature>
<keyword evidence="3" id="KW-1003">Cell membrane</keyword>
<feature type="transmembrane region" description="Helical" evidence="7">
    <location>
        <begin position="400"/>
        <end position="426"/>
    </location>
</feature>
<dbReference type="Gene3D" id="1.20.1250.20">
    <property type="entry name" value="MFS general substrate transporter like domains"/>
    <property type="match status" value="1"/>
</dbReference>
<proteinExistence type="predicted"/>
<feature type="transmembrane region" description="Helical" evidence="7">
    <location>
        <begin position="186"/>
        <end position="205"/>
    </location>
</feature>
<dbReference type="GO" id="GO:0005886">
    <property type="term" value="C:plasma membrane"/>
    <property type="evidence" value="ECO:0007669"/>
    <property type="project" value="UniProtKB-SubCell"/>
</dbReference>
<feature type="transmembrane region" description="Helical" evidence="7">
    <location>
        <begin position="52"/>
        <end position="73"/>
    </location>
</feature>
<accession>A0A7W3JSA1</accession>
<dbReference type="Pfam" id="PF05977">
    <property type="entry name" value="MFS_3"/>
    <property type="match status" value="1"/>
</dbReference>
<dbReference type="InterPro" id="IPR010290">
    <property type="entry name" value="TM_effector"/>
</dbReference>
<dbReference type="EMBL" id="JACGWU010000001">
    <property type="protein sequence ID" value="MBA8828313.1"/>
    <property type="molecule type" value="Genomic_DNA"/>
</dbReference>
<dbReference type="InterPro" id="IPR036259">
    <property type="entry name" value="MFS_trans_sf"/>
</dbReference>
<evidence type="ECO:0000256" key="3">
    <source>
        <dbReference type="ARBA" id="ARBA00022475"/>
    </source>
</evidence>
<dbReference type="AlphaFoldDB" id="A0A7W3JSA1"/>
<feature type="transmembrane region" description="Helical" evidence="7">
    <location>
        <begin position="21"/>
        <end position="46"/>
    </location>
</feature>
<feature type="transmembrane region" description="Helical" evidence="7">
    <location>
        <begin position="270"/>
        <end position="292"/>
    </location>
</feature>
<dbReference type="PANTHER" id="PTHR23513:SF9">
    <property type="entry name" value="ENTEROBACTIN EXPORTER ENTS"/>
    <property type="match status" value="1"/>
</dbReference>
<feature type="transmembrane region" description="Helical" evidence="7">
    <location>
        <begin position="156"/>
        <end position="180"/>
    </location>
</feature>
<protein>
    <submittedName>
        <fullName evidence="8">MFS family permease</fullName>
    </submittedName>
</protein>
<evidence type="ECO:0000313" key="8">
    <source>
        <dbReference type="EMBL" id="MBA8828313.1"/>
    </source>
</evidence>
<keyword evidence="2" id="KW-0813">Transport</keyword>
<evidence type="ECO:0000256" key="5">
    <source>
        <dbReference type="ARBA" id="ARBA00022989"/>
    </source>
</evidence>
<feature type="transmembrane region" description="Helical" evidence="7">
    <location>
        <begin position="118"/>
        <end position="135"/>
    </location>
</feature>
<keyword evidence="5 7" id="KW-1133">Transmembrane helix</keyword>
<evidence type="ECO:0000313" key="9">
    <source>
        <dbReference type="Proteomes" id="UP000524237"/>
    </source>
</evidence>
<dbReference type="RefSeq" id="WP_182483742.1">
    <property type="nucleotide sequence ID" value="NZ_JACGWU010000001.1"/>
</dbReference>
<name>A0A7W3JSA1_9MICO</name>
<evidence type="ECO:0000256" key="7">
    <source>
        <dbReference type="SAM" id="Phobius"/>
    </source>
</evidence>
<evidence type="ECO:0000256" key="4">
    <source>
        <dbReference type="ARBA" id="ARBA00022692"/>
    </source>
</evidence>
<comment type="subcellular location">
    <subcellularLocation>
        <location evidence="1">Cell inner membrane</location>
        <topology evidence="1">Multi-pass membrane protein</topology>
    </subcellularLocation>
</comment>
<comment type="caution">
    <text evidence="8">The sequence shown here is derived from an EMBL/GenBank/DDBJ whole genome shotgun (WGS) entry which is preliminary data.</text>
</comment>
<gene>
    <name evidence="8" type="ORF">FB555_000384</name>
</gene>
<reference evidence="8 9" key="1">
    <citation type="submission" date="2020-07" db="EMBL/GenBank/DDBJ databases">
        <title>Sequencing the genomes of 1000 actinobacteria strains.</title>
        <authorList>
            <person name="Klenk H.-P."/>
        </authorList>
    </citation>
    <scope>NUCLEOTIDE SEQUENCE [LARGE SCALE GENOMIC DNA]</scope>
    <source>
        <strain evidence="8 9">DSM 23737</strain>
    </source>
</reference>
<evidence type="ECO:0000256" key="2">
    <source>
        <dbReference type="ARBA" id="ARBA00022448"/>
    </source>
</evidence>